<keyword evidence="4" id="KW-0408">Iron</keyword>
<dbReference type="SUPFAM" id="SSF46548">
    <property type="entry name" value="alpha-helical ferredoxin"/>
    <property type="match status" value="1"/>
</dbReference>
<dbReference type="InterPro" id="IPR045220">
    <property type="entry name" value="FRHB/FDHB/HCAR-like"/>
</dbReference>
<dbReference type="Proteomes" id="UP000885863">
    <property type="component" value="Unassembled WGS sequence"/>
</dbReference>
<reference evidence="7" key="1">
    <citation type="journal article" date="2020" name="mSystems">
        <title>Genome- and Community-Level Interaction Insights into Carbon Utilization and Element Cycling Functions of Hydrothermarchaeota in Hydrothermal Sediment.</title>
        <authorList>
            <person name="Zhou Z."/>
            <person name="Liu Y."/>
            <person name="Xu W."/>
            <person name="Pan J."/>
            <person name="Luo Z.H."/>
            <person name="Li M."/>
        </authorList>
    </citation>
    <scope>NUCLEOTIDE SEQUENCE [LARGE SCALE GENOMIC DNA]</scope>
    <source>
        <strain evidence="7">HyVt-185</strain>
    </source>
</reference>
<feature type="domain" description="4Fe-4S ferredoxin-type" evidence="6">
    <location>
        <begin position="270"/>
        <end position="300"/>
    </location>
</feature>
<dbReference type="InterPro" id="IPR017900">
    <property type="entry name" value="4Fe4S_Fe_S_CS"/>
</dbReference>
<accession>A0A7C1BA47</accession>
<keyword evidence="3" id="KW-0560">Oxidoreductase</keyword>
<dbReference type="Pfam" id="PF04432">
    <property type="entry name" value="FrhB_FdhB_C"/>
    <property type="match status" value="1"/>
</dbReference>
<dbReference type="GO" id="GO:0051536">
    <property type="term" value="F:iron-sulfur cluster binding"/>
    <property type="evidence" value="ECO:0007669"/>
    <property type="project" value="UniProtKB-KW"/>
</dbReference>
<dbReference type="PROSITE" id="PS51379">
    <property type="entry name" value="4FE4S_FER_2"/>
    <property type="match status" value="2"/>
</dbReference>
<organism evidence="7">
    <name type="scientific">Candidatus Syntropharchaeum butanivorans</name>
    <dbReference type="NCBI Taxonomy" id="1839936"/>
    <lineage>
        <taxon>Archaea</taxon>
        <taxon>Methanobacteriati</taxon>
        <taxon>Methanobacteriota</taxon>
        <taxon>Stenosarchaea group</taxon>
        <taxon>Methanomicrobia</taxon>
        <taxon>Methanosarcinales</taxon>
        <taxon>ANME-2 cluster</taxon>
        <taxon>Candidatus Syntropharchaeum</taxon>
    </lineage>
</organism>
<protein>
    <recommendedName>
        <fullName evidence="6">4Fe-4S ferredoxin-type domain-containing protein</fullName>
    </recommendedName>
</protein>
<dbReference type="PANTHER" id="PTHR31332:SF6">
    <property type="entry name" value="FORMATE DEHYDROGENASE SUBUNIT BETA"/>
    <property type="match status" value="1"/>
</dbReference>
<evidence type="ECO:0000256" key="2">
    <source>
        <dbReference type="ARBA" id="ARBA00022723"/>
    </source>
</evidence>
<gene>
    <name evidence="7" type="ORF">ENG09_03070</name>
</gene>
<dbReference type="Gene3D" id="3.30.70.20">
    <property type="match status" value="1"/>
</dbReference>
<dbReference type="Pfam" id="PF13183">
    <property type="entry name" value="Fer4_8"/>
    <property type="match status" value="1"/>
</dbReference>
<dbReference type="GO" id="GO:0052592">
    <property type="term" value="F:oxidoreductase activity, acting on CH or CH2 groups, with an iron-sulfur protein as acceptor"/>
    <property type="evidence" value="ECO:0007669"/>
    <property type="project" value="TreeGrafter"/>
</dbReference>
<evidence type="ECO:0000256" key="1">
    <source>
        <dbReference type="ARBA" id="ARBA00001974"/>
    </source>
</evidence>
<evidence type="ECO:0000256" key="3">
    <source>
        <dbReference type="ARBA" id="ARBA00023002"/>
    </source>
</evidence>
<dbReference type="InterPro" id="IPR017896">
    <property type="entry name" value="4Fe4S_Fe-S-bd"/>
</dbReference>
<dbReference type="PROSITE" id="PS00198">
    <property type="entry name" value="4FE4S_FER_1"/>
    <property type="match status" value="2"/>
</dbReference>
<keyword evidence="5" id="KW-0411">Iron-sulfur</keyword>
<feature type="domain" description="4Fe-4S ferredoxin-type" evidence="6">
    <location>
        <begin position="317"/>
        <end position="347"/>
    </location>
</feature>
<comment type="caution">
    <text evidence="7">The sequence shown here is derived from an EMBL/GenBank/DDBJ whole genome shotgun (WGS) entry which is preliminary data.</text>
</comment>
<evidence type="ECO:0000256" key="4">
    <source>
        <dbReference type="ARBA" id="ARBA00023004"/>
    </source>
</evidence>
<dbReference type="AlphaFoldDB" id="A0A7C1BA47"/>
<evidence type="ECO:0000259" key="6">
    <source>
        <dbReference type="PROSITE" id="PS51379"/>
    </source>
</evidence>
<sequence>MGKCYLAWAKDPEIRQKGGSGGFVTATLLAALKEGLVERVLIVRRIDEFEGVPLLTDDPEEVKSCSSAHLAAPLNLSSYIPPGERVAVTVKPCDARAIIERSKRRQIDLEDIYMVGLNCGGTFMPVRTMEAVSDLFGLDPGDVLGFEVSKGKFLVEARSGTYTLPMVELERMGYGRRDPCRYCNINIPVMADLACGDAGVPPGMRATFVEILTDKGDELFEAGIKTSMIEFEEAGEEEIETRVRTDRRMSEDADMWWDELSSMIDEDDHLSYYINELGRCIHCGSCKIVCPVCACKDDAKCLDMGREGYRISLYNLIRLFHLMDSCIGCGQCEDVCPVDIPLTMIHQRFERRMEKELGYRPGFEMSKPPLQEPEPGGKV</sequence>
<dbReference type="Pfam" id="PF04422">
    <property type="entry name" value="FrhB_FdhB_N"/>
    <property type="match status" value="1"/>
</dbReference>
<keyword evidence="2" id="KW-0479">Metal-binding</keyword>
<dbReference type="InterPro" id="IPR007525">
    <property type="entry name" value="FrhB_FdhB_C"/>
</dbReference>
<dbReference type="PANTHER" id="PTHR31332">
    <property type="entry name" value="7-HYDROXYMETHYL CHLOROPHYLL A REDUCTASE, CHLOROPLASTIC"/>
    <property type="match status" value="1"/>
</dbReference>
<comment type="cofactor">
    <cofactor evidence="1">
        <name>FAD</name>
        <dbReference type="ChEBI" id="CHEBI:57692"/>
    </cofactor>
</comment>
<evidence type="ECO:0000313" key="7">
    <source>
        <dbReference type="EMBL" id="HDM36222.1"/>
    </source>
</evidence>
<dbReference type="EMBL" id="DQZR01000129">
    <property type="protein sequence ID" value="HDM36222.1"/>
    <property type="molecule type" value="Genomic_DNA"/>
</dbReference>
<proteinExistence type="predicted"/>
<name>A0A7C1BA47_9EURY</name>
<dbReference type="InterPro" id="IPR007516">
    <property type="entry name" value="Co_F420_Hydgase/DH_bsu_N"/>
</dbReference>
<dbReference type="GO" id="GO:0046872">
    <property type="term" value="F:metal ion binding"/>
    <property type="evidence" value="ECO:0007669"/>
    <property type="project" value="UniProtKB-KW"/>
</dbReference>
<evidence type="ECO:0000256" key="5">
    <source>
        <dbReference type="ARBA" id="ARBA00023014"/>
    </source>
</evidence>